<dbReference type="KEGG" id="rix:RO1_21240"/>
<keyword evidence="5 9" id="KW-0641">Proline biosynthesis</keyword>
<dbReference type="HOGENOM" id="CLU_042344_3_1_9"/>
<dbReference type="PANTHER" id="PTHR11645">
    <property type="entry name" value="PYRROLINE-5-CARBOXYLATE REDUCTASE"/>
    <property type="match status" value="1"/>
</dbReference>
<reference evidence="15 16" key="1">
    <citation type="submission" date="2010-03" db="EMBL/GenBank/DDBJ databases">
        <title>The genome sequence of Roseburia intestinalis XB6B4.</title>
        <authorList>
            <consortium name="metaHIT consortium -- http://www.metahit.eu/"/>
            <person name="Pajon A."/>
            <person name="Turner K."/>
            <person name="Parkhill J."/>
            <person name="Bernalier A."/>
        </authorList>
    </citation>
    <scope>NUCLEOTIDE SEQUENCE [LARGE SCALE GENOMIC DNA]</scope>
    <source>
        <strain evidence="15 16">XB6B4</strain>
    </source>
</reference>
<evidence type="ECO:0000256" key="6">
    <source>
        <dbReference type="ARBA" id="ARBA00022857"/>
    </source>
</evidence>
<dbReference type="SUPFAM" id="SSF48179">
    <property type="entry name" value="6-phosphogluconate dehydrogenase C-terminal domain-like"/>
    <property type="match status" value="1"/>
</dbReference>
<dbReference type="FunFam" id="3.40.50.720:FF:000190">
    <property type="entry name" value="Pyrroline-5-carboxylate reductase"/>
    <property type="match status" value="1"/>
</dbReference>
<comment type="catalytic activity">
    <reaction evidence="9">
        <text>L-proline + NAD(+) = (S)-1-pyrroline-5-carboxylate + NADH + 2 H(+)</text>
        <dbReference type="Rhea" id="RHEA:14105"/>
        <dbReference type="ChEBI" id="CHEBI:15378"/>
        <dbReference type="ChEBI" id="CHEBI:17388"/>
        <dbReference type="ChEBI" id="CHEBI:57540"/>
        <dbReference type="ChEBI" id="CHEBI:57945"/>
        <dbReference type="ChEBI" id="CHEBI:60039"/>
        <dbReference type="EC" id="1.5.1.2"/>
    </reaction>
</comment>
<name>D4KZ61_9FIRM</name>
<dbReference type="FunFam" id="1.10.3730.10:FF:000001">
    <property type="entry name" value="Pyrroline-5-carboxylate reductase"/>
    <property type="match status" value="1"/>
</dbReference>
<dbReference type="InterPro" id="IPR008927">
    <property type="entry name" value="6-PGluconate_DH-like_C_sf"/>
</dbReference>
<organism evidence="15 16">
    <name type="scientific">Roseburia intestinalis XB6B4</name>
    <dbReference type="NCBI Taxonomy" id="718255"/>
    <lineage>
        <taxon>Bacteria</taxon>
        <taxon>Bacillati</taxon>
        <taxon>Bacillota</taxon>
        <taxon>Clostridia</taxon>
        <taxon>Lachnospirales</taxon>
        <taxon>Lachnospiraceae</taxon>
        <taxon>Roseburia</taxon>
    </lineage>
</organism>
<dbReference type="PATRIC" id="fig|718255.3.peg.3293"/>
<keyword evidence="4 9" id="KW-0028">Amino-acid biosynthesis</keyword>
<evidence type="ECO:0000256" key="5">
    <source>
        <dbReference type="ARBA" id="ARBA00022650"/>
    </source>
</evidence>
<evidence type="ECO:0000256" key="11">
    <source>
        <dbReference type="PIRSR" id="PIRSR000193-1"/>
    </source>
</evidence>
<dbReference type="Proteomes" id="UP000008953">
    <property type="component" value="Chromosome"/>
</dbReference>
<evidence type="ECO:0000256" key="1">
    <source>
        <dbReference type="ARBA" id="ARBA00004496"/>
    </source>
</evidence>
<dbReference type="InterPro" id="IPR028939">
    <property type="entry name" value="P5C_Rdtase_cat_N"/>
</dbReference>
<evidence type="ECO:0000256" key="7">
    <source>
        <dbReference type="ARBA" id="ARBA00023002"/>
    </source>
</evidence>
<dbReference type="NCBIfam" id="TIGR00112">
    <property type="entry name" value="proC"/>
    <property type="match status" value="1"/>
</dbReference>
<evidence type="ECO:0000256" key="2">
    <source>
        <dbReference type="ARBA" id="ARBA00005525"/>
    </source>
</evidence>
<dbReference type="EC" id="1.5.1.2" evidence="9 10"/>
<dbReference type="GO" id="GO:0004735">
    <property type="term" value="F:pyrroline-5-carboxylate reductase activity"/>
    <property type="evidence" value="ECO:0007669"/>
    <property type="project" value="UniProtKB-UniRule"/>
</dbReference>
<dbReference type="Pfam" id="PF14748">
    <property type="entry name" value="P5CR_dimer"/>
    <property type="match status" value="1"/>
</dbReference>
<dbReference type="Pfam" id="PF03807">
    <property type="entry name" value="F420_oxidored"/>
    <property type="match status" value="1"/>
</dbReference>
<keyword evidence="6 9" id="KW-0521">NADP</keyword>
<evidence type="ECO:0000259" key="14">
    <source>
        <dbReference type="Pfam" id="PF14748"/>
    </source>
</evidence>
<comment type="similarity">
    <text evidence="2 9 12">Belongs to the pyrroline-5-carboxylate reductase family.</text>
</comment>
<feature type="domain" description="Pyrroline-5-carboxylate reductase catalytic N-terminal" evidence="13">
    <location>
        <begin position="52"/>
        <end position="146"/>
    </location>
</feature>
<comment type="catalytic activity">
    <reaction evidence="9 12">
        <text>L-proline + NADP(+) = (S)-1-pyrroline-5-carboxylate + NADPH + 2 H(+)</text>
        <dbReference type="Rhea" id="RHEA:14109"/>
        <dbReference type="ChEBI" id="CHEBI:15378"/>
        <dbReference type="ChEBI" id="CHEBI:17388"/>
        <dbReference type="ChEBI" id="CHEBI:57783"/>
        <dbReference type="ChEBI" id="CHEBI:58349"/>
        <dbReference type="ChEBI" id="CHEBI:60039"/>
        <dbReference type="EC" id="1.5.1.2"/>
    </reaction>
</comment>
<evidence type="ECO:0000256" key="9">
    <source>
        <dbReference type="HAMAP-Rule" id="MF_01925"/>
    </source>
</evidence>
<dbReference type="PROSITE" id="PS00521">
    <property type="entry name" value="P5CR"/>
    <property type="match status" value="1"/>
</dbReference>
<evidence type="ECO:0000256" key="8">
    <source>
        <dbReference type="ARBA" id="ARBA00058118"/>
    </source>
</evidence>
<keyword evidence="7 9" id="KW-0560">Oxidoreductase</keyword>
<evidence type="ECO:0000256" key="4">
    <source>
        <dbReference type="ARBA" id="ARBA00022605"/>
    </source>
</evidence>
<dbReference type="UniPathway" id="UPA00098">
    <property type="reaction ID" value="UER00361"/>
</dbReference>
<dbReference type="AlphaFoldDB" id="D4KZ61"/>
<feature type="binding site" evidence="11">
    <location>
        <begin position="55"/>
        <end position="60"/>
    </location>
    <ligand>
        <name>NADP(+)</name>
        <dbReference type="ChEBI" id="CHEBI:58349"/>
    </ligand>
</feature>
<evidence type="ECO:0000313" key="16">
    <source>
        <dbReference type="Proteomes" id="UP000008953"/>
    </source>
</evidence>
<dbReference type="HAMAP" id="MF_01925">
    <property type="entry name" value="P5C_reductase"/>
    <property type="match status" value="1"/>
</dbReference>
<evidence type="ECO:0000256" key="3">
    <source>
        <dbReference type="ARBA" id="ARBA00022490"/>
    </source>
</evidence>
<dbReference type="Gene3D" id="3.40.50.720">
    <property type="entry name" value="NAD(P)-binding Rossmann-like Domain"/>
    <property type="match status" value="1"/>
</dbReference>
<comment type="pathway">
    <text evidence="9 12">Amino-acid biosynthesis; L-proline biosynthesis; L-proline from L-glutamate 5-semialdehyde: step 1/1.</text>
</comment>
<dbReference type="InterPro" id="IPR029036">
    <property type="entry name" value="P5CR_dimer"/>
</dbReference>
<feature type="domain" description="Pyrroline-5-carboxylate reductase dimerisation" evidence="14">
    <location>
        <begin position="208"/>
        <end position="310"/>
    </location>
</feature>
<protein>
    <recommendedName>
        <fullName evidence="9 10">Pyrroline-5-carboxylate reductase</fullName>
        <shortName evidence="9">P5C reductase</shortName>
        <shortName evidence="9">P5CR</shortName>
        <ecNumber evidence="9 10">1.5.1.2</ecNumber>
    </recommendedName>
    <alternativeName>
        <fullName evidence="9">PCA reductase</fullName>
    </alternativeName>
</protein>
<evidence type="ECO:0000313" key="15">
    <source>
        <dbReference type="EMBL" id="CBL12651.1"/>
    </source>
</evidence>
<dbReference type="Gene3D" id="1.10.3730.10">
    <property type="entry name" value="ProC C-terminal domain-like"/>
    <property type="match status" value="1"/>
</dbReference>
<feature type="binding site" evidence="11">
    <location>
        <position position="104"/>
    </location>
    <ligand>
        <name>NADPH</name>
        <dbReference type="ChEBI" id="CHEBI:57783"/>
    </ligand>
</feature>
<evidence type="ECO:0000256" key="12">
    <source>
        <dbReference type="RuleBase" id="RU003903"/>
    </source>
</evidence>
<dbReference type="SUPFAM" id="SSF51735">
    <property type="entry name" value="NAD(P)-binding Rossmann-fold domains"/>
    <property type="match status" value="1"/>
</dbReference>
<comment type="function">
    <text evidence="8 9">Catalyzes the reduction of 1-pyrroline-5-carboxylate (PCA) to L-proline.</text>
</comment>
<keyword evidence="3 9" id="KW-0963">Cytoplasm</keyword>
<evidence type="ECO:0000256" key="10">
    <source>
        <dbReference type="NCBIfam" id="TIGR00112"/>
    </source>
</evidence>
<gene>
    <name evidence="9" type="primary">proC</name>
    <name evidence="15" type="ORF">RO1_21240</name>
</gene>
<dbReference type="PANTHER" id="PTHR11645:SF0">
    <property type="entry name" value="PYRROLINE-5-CARBOXYLATE REDUCTASE 3"/>
    <property type="match status" value="1"/>
</dbReference>
<evidence type="ECO:0000259" key="13">
    <source>
        <dbReference type="Pfam" id="PF03807"/>
    </source>
</evidence>
<dbReference type="GO" id="GO:0055129">
    <property type="term" value="P:L-proline biosynthetic process"/>
    <property type="evidence" value="ECO:0007669"/>
    <property type="project" value="UniProtKB-UniRule"/>
</dbReference>
<dbReference type="InterPro" id="IPR036291">
    <property type="entry name" value="NAD(P)-bd_dom_sf"/>
</dbReference>
<dbReference type="EMBL" id="FP929050">
    <property type="protein sequence ID" value="CBL12651.1"/>
    <property type="molecule type" value="Genomic_DNA"/>
</dbReference>
<dbReference type="PIRSF" id="PIRSF000193">
    <property type="entry name" value="Pyrrol-5-carb_rd"/>
    <property type="match status" value="1"/>
</dbReference>
<sequence length="315" mass="33749">MINTQNKEGNPLLLQWQSHFAPQNKEENPLLLQWQSHFAPQNKEDYMLDKMIGFIGAGNMGSAMIGGILDASLVTTSQIIASAHSPETLDKIRTKFSIETTQSNEVVAERSDILFLAVKPNKFSEVLPQIKGHLKPDCIVVSIAAGQPIANIEALLGEVRLIRAMPNTPALVGAAMSALCPNDKVTPEEVKLVESLFNSFGRAEVVPESMMDAVVGVSGSSPAYVYMFIEAMADAAVADGMPRAQAYKFAAQSVLGAAKMVLETGKHPGELKDAVCSPGGTTIEAVAALEHGGFRDTVISAQRACSKKSYDMSQK</sequence>
<comment type="subcellular location">
    <subcellularLocation>
        <location evidence="1 9">Cytoplasm</location>
    </subcellularLocation>
</comment>
<reference evidence="15 16" key="2">
    <citation type="submission" date="2010-03" db="EMBL/GenBank/DDBJ databases">
        <authorList>
            <person name="Pajon A."/>
        </authorList>
    </citation>
    <scope>NUCLEOTIDE SEQUENCE [LARGE SCALE GENOMIC DNA]</scope>
    <source>
        <strain evidence="15 16">XB6B4</strain>
    </source>
</reference>
<dbReference type="InterPro" id="IPR000304">
    <property type="entry name" value="Pyrroline-COOH_reductase"/>
</dbReference>
<feature type="binding site" evidence="11">
    <location>
        <begin position="117"/>
        <end position="120"/>
    </location>
    <ligand>
        <name>NADP(+)</name>
        <dbReference type="ChEBI" id="CHEBI:58349"/>
    </ligand>
</feature>
<accession>D4KZ61</accession>
<dbReference type="GO" id="GO:0005737">
    <property type="term" value="C:cytoplasm"/>
    <property type="evidence" value="ECO:0007669"/>
    <property type="project" value="UniProtKB-SubCell"/>
</dbReference>
<proteinExistence type="inferred from homology"/>
<dbReference type="InterPro" id="IPR053790">
    <property type="entry name" value="P5CR-like_CS"/>
</dbReference>